<dbReference type="PANTHER" id="PTHR33204:SF18">
    <property type="entry name" value="TRANSCRIPTIONAL REGULATORY PROTEIN"/>
    <property type="match status" value="1"/>
</dbReference>
<sequence>MEVRGYGQFCPVAMASEVLGTRWTFLVIRELLCGSTRFNDLRRGLPRISPALLSKRLRELETLGVVARAHDAASGNPVYRLTEAGEDLRPVVMAMGFWGQRWLESQLSLKNLDPSLLMWDMRRNLNPSPLPPRQVTVQFLYRDVERGQRRWWLVIDNKPGSGAVDLCMIDPGYDVDLHVATDLRTMTAIWMGLMTVREAIRDGTLQLVGAPEIKARMQQWLGLSVFAREG</sequence>
<dbReference type="Proteomes" id="UP000189462">
    <property type="component" value="Unassembled WGS sequence"/>
</dbReference>
<keyword evidence="1" id="KW-0805">Transcription regulation</keyword>
<keyword evidence="6" id="KW-1185">Reference proteome</keyword>
<dbReference type="GO" id="GO:0003677">
    <property type="term" value="F:DNA binding"/>
    <property type="evidence" value="ECO:0007669"/>
    <property type="project" value="UniProtKB-KW"/>
</dbReference>
<dbReference type="OrthoDB" id="9807069at2"/>
<dbReference type="EMBL" id="MVBK01000021">
    <property type="protein sequence ID" value="OOG27199.1"/>
    <property type="molecule type" value="Genomic_DNA"/>
</dbReference>
<dbReference type="InterPro" id="IPR036390">
    <property type="entry name" value="WH_DNA-bd_sf"/>
</dbReference>
<dbReference type="RefSeq" id="WP_077277892.1">
    <property type="nucleotide sequence ID" value="NZ_MVBK01000021.1"/>
</dbReference>
<dbReference type="InterPro" id="IPR036388">
    <property type="entry name" value="WH-like_DNA-bd_sf"/>
</dbReference>
<protein>
    <submittedName>
        <fullName evidence="5">Transcriptional regulator</fullName>
    </submittedName>
</protein>
<dbReference type="InterPro" id="IPR002577">
    <property type="entry name" value="HTH_HxlR"/>
</dbReference>
<dbReference type="Gene3D" id="1.10.10.10">
    <property type="entry name" value="Winged helix-like DNA-binding domain superfamily/Winged helix DNA-binding domain"/>
    <property type="match status" value="1"/>
</dbReference>
<evidence type="ECO:0000256" key="1">
    <source>
        <dbReference type="ARBA" id="ARBA00023015"/>
    </source>
</evidence>
<proteinExistence type="predicted"/>
<dbReference type="Pfam" id="PF01638">
    <property type="entry name" value="HxlR"/>
    <property type="match status" value="1"/>
</dbReference>
<keyword evidence="3" id="KW-0804">Transcription</keyword>
<evidence type="ECO:0000256" key="2">
    <source>
        <dbReference type="ARBA" id="ARBA00023125"/>
    </source>
</evidence>
<dbReference type="PANTHER" id="PTHR33204">
    <property type="entry name" value="TRANSCRIPTIONAL REGULATOR, MARR FAMILY"/>
    <property type="match status" value="1"/>
</dbReference>
<evidence type="ECO:0000313" key="5">
    <source>
        <dbReference type="EMBL" id="OOG27199.1"/>
    </source>
</evidence>
<name>A0A1V3NQ16_9GAMM</name>
<gene>
    <name evidence="5" type="ORF">B1C78_04260</name>
</gene>
<dbReference type="SUPFAM" id="SSF46785">
    <property type="entry name" value="Winged helix' DNA-binding domain"/>
    <property type="match status" value="1"/>
</dbReference>
<reference evidence="5 6" key="1">
    <citation type="submission" date="2017-02" db="EMBL/GenBank/DDBJ databases">
        <title>Genomic diversity within the haloalkaliphilic genus Thioalkalivibrio.</title>
        <authorList>
            <person name="Ahn A.-C."/>
            <person name="Meier-Kolthoff J."/>
            <person name="Overmars L."/>
            <person name="Richter M."/>
            <person name="Woyke T."/>
            <person name="Sorokin D.Y."/>
            <person name="Muyzer G."/>
        </authorList>
    </citation>
    <scope>NUCLEOTIDE SEQUENCE [LARGE SCALE GENOMIC DNA]</scope>
    <source>
        <strain evidence="5 6">ALJD</strain>
    </source>
</reference>
<feature type="domain" description="HTH hxlR-type" evidence="4">
    <location>
        <begin position="10"/>
        <end position="107"/>
    </location>
</feature>
<dbReference type="SUPFAM" id="SSF55718">
    <property type="entry name" value="SCP-like"/>
    <property type="match status" value="1"/>
</dbReference>
<dbReference type="PROSITE" id="PS51118">
    <property type="entry name" value="HTH_HXLR"/>
    <property type="match status" value="1"/>
</dbReference>
<accession>A0A1V3NQ16</accession>
<comment type="caution">
    <text evidence="5">The sequence shown here is derived from an EMBL/GenBank/DDBJ whole genome shotgun (WGS) entry which is preliminary data.</text>
</comment>
<dbReference type="STRING" id="108003.B1C78_04260"/>
<organism evidence="5 6">
    <name type="scientific">Thioalkalivibrio denitrificans</name>
    <dbReference type="NCBI Taxonomy" id="108003"/>
    <lineage>
        <taxon>Bacteria</taxon>
        <taxon>Pseudomonadati</taxon>
        <taxon>Pseudomonadota</taxon>
        <taxon>Gammaproteobacteria</taxon>
        <taxon>Chromatiales</taxon>
        <taxon>Ectothiorhodospiraceae</taxon>
        <taxon>Thioalkalivibrio</taxon>
    </lineage>
</organism>
<evidence type="ECO:0000313" key="6">
    <source>
        <dbReference type="Proteomes" id="UP000189462"/>
    </source>
</evidence>
<evidence type="ECO:0000259" key="4">
    <source>
        <dbReference type="PROSITE" id="PS51118"/>
    </source>
</evidence>
<dbReference type="InterPro" id="IPR036527">
    <property type="entry name" value="SCP2_sterol-bd_dom_sf"/>
</dbReference>
<keyword evidence="2" id="KW-0238">DNA-binding</keyword>
<evidence type="ECO:0000256" key="3">
    <source>
        <dbReference type="ARBA" id="ARBA00023163"/>
    </source>
</evidence>
<dbReference type="AlphaFoldDB" id="A0A1V3NQ16"/>